<evidence type="ECO:0000313" key="2">
    <source>
        <dbReference type="EMBL" id="ETA73454.1"/>
    </source>
</evidence>
<keyword evidence="1" id="KW-0812">Transmembrane</keyword>
<feature type="transmembrane region" description="Helical" evidence="1">
    <location>
        <begin position="20"/>
        <end position="42"/>
    </location>
</feature>
<feature type="transmembrane region" description="Helical" evidence="1">
    <location>
        <begin position="100"/>
        <end position="122"/>
    </location>
</feature>
<comment type="caution">
    <text evidence="2">The sequence shown here is derived from an EMBL/GenBank/DDBJ whole genome shotgun (WGS) entry which is preliminary data.</text>
</comment>
<reference evidence="2 3" key="1">
    <citation type="journal article" date="2014" name="Genome Announc.">
        <title>The Genome of the Predominant Equine Lactobacillus Species, Lactobacillus equi, Is Reflective of Its Lifestyle Adaptations to an Herbivorous Host.</title>
        <authorList>
            <person name="O'Donnell M.M."/>
            <person name="Harris H.M."/>
            <person name="O'Toole P.W."/>
            <person name="Ross R.P."/>
        </authorList>
    </citation>
    <scope>NUCLEOTIDE SEQUENCE [LARGE SCALE GENOMIC DNA]</scope>
    <source>
        <strain evidence="2 3">DPC 6820</strain>
    </source>
</reference>
<sequence length="180" mass="20651">MMYLVGEYLKLHGYPHLKNVVYLGIYFLASLANLLISDSLSWVKVRFLHGDDKLFLGVVIAYTNPLLVLEAVCLFIWLLRFPIKSLWLQKSLLSLSPLSFGAYLLQTNPFVYTIITGAYTRLSIMKPWWLVLAVLGLAILWLLAGCLLDYVRNLIFRKLKTQGMFNHKVIKSILTEPSRT</sequence>
<organism evidence="2 3">
    <name type="scientific">Ligilactobacillus equi DPC 6820</name>
    <dbReference type="NCBI Taxonomy" id="1392007"/>
    <lineage>
        <taxon>Bacteria</taxon>
        <taxon>Bacillati</taxon>
        <taxon>Bacillota</taxon>
        <taxon>Bacilli</taxon>
        <taxon>Lactobacillales</taxon>
        <taxon>Lactobacillaceae</taxon>
        <taxon>Ligilactobacillus</taxon>
    </lineage>
</organism>
<feature type="transmembrane region" description="Helical" evidence="1">
    <location>
        <begin position="54"/>
        <end position="79"/>
    </location>
</feature>
<accession>V7HTC5</accession>
<keyword evidence="3" id="KW-1185">Reference proteome</keyword>
<keyword evidence="1" id="KW-0472">Membrane</keyword>
<dbReference type="AlphaFoldDB" id="V7HTC5"/>
<evidence type="ECO:0000313" key="3">
    <source>
        <dbReference type="Proteomes" id="UP000018559"/>
    </source>
</evidence>
<feature type="transmembrane region" description="Helical" evidence="1">
    <location>
        <begin position="128"/>
        <end position="151"/>
    </location>
</feature>
<dbReference type="PATRIC" id="fig|1392007.3.peg.1745"/>
<proteinExistence type="predicted"/>
<gene>
    <name evidence="2" type="ORF">LEQ_1826</name>
</gene>
<evidence type="ECO:0000256" key="1">
    <source>
        <dbReference type="SAM" id="Phobius"/>
    </source>
</evidence>
<keyword evidence="1" id="KW-1133">Transmembrane helix</keyword>
<protein>
    <submittedName>
        <fullName evidence="2">Uncharacterized protein</fullName>
    </submittedName>
</protein>
<name>V7HTC5_9LACO</name>
<dbReference type="EMBL" id="AWWH01000183">
    <property type="protein sequence ID" value="ETA73454.1"/>
    <property type="molecule type" value="Genomic_DNA"/>
</dbReference>
<dbReference type="Proteomes" id="UP000018559">
    <property type="component" value="Unassembled WGS sequence"/>
</dbReference>